<dbReference type="InterPro" id="IPR036388">
    <property type="entry name" value="WH-like_DNA-bd_sf"/>
</dbReference>
<dbReference type="Proteomes" id="UP000335415">
    <property type="component" value="Unassembled WGS sequence"/>
</dbReference>
<evidence type="ECO:0000313" key="2">
    <source>
        <dbReference type="EMBL" id="KAA8998114.1"/>
    </source>
</evidence>
<protein>
    <submittedName>
        <fullName evidence="2">Ferrous iron transporter C</fullName>
    </submittedName>
</protein>
<gene>
    <name evidence="2" type="ORF">FJU30_17000</name>
</gene>
<comment type="caution">
    <text evidence="2">The sequence shown here is derived from an EMBL/GenBank/DDBJ whole genome shotgun (WGS) entry which is preliminary data.</text>
</comment>
<sequence length="81" mass="8614">MAGAGLLQLCEALADDGGLPARQLSQRLALPLPLVQSMLEWLTAKGRVERVDSTPPACPTAGCRHCPAGRRCGEAIYRLKS</sequence>
<dbReference type="RefSeq" id="WP_150436173.1">
    <property type="nucleotide sequence ID" value="NZ_VYKJ01000009.1"/>
</dbReference>
<evidence type="ECO:0000259" key="1">
    <source>
        <dbReference type="Pfam" id="PF09012"/>
    </source>
</evidence>
<accession>A0A5J5FYI1</accession>
<dbReference type="Gene3D" id="1.10.10.10">
    <property type="entry name" value="Winged helix-like DNA-binding domain superfamily/Winged helix DNA-binding domain"/>
    <property type="match status" value="1"/>
</dbReference>
<evidence type="ECO:0000313" key="3">
    <source>
        <dbReference type="Proteomes" id="UP000335415"/>
    </source>
</evidence>
<feature type="domain" description="Transcriptional regulator HTH-type FeoC" evidence="1">
    <location>
        <begin position="6"/>
        <end position="77"/>
    </location>
</feature>
<reference evidence="2 3" key="1">
    <citation type="submission" date="2019-09" db="EMBL/GenBank/DDBJ databases">
        <authorList>
            <person name="Li Y."/>
        </authorList>
    </citation>
    <scope>NUCLEOTIDE SEQUENCE [LARGE SCALE GENOMIC DNA]</scope>
    <source>
        <strain evidence="2 3">L3-3HA</strain>
    </source>
</reference>
<dbReference type="SUPFAM" id="SSF46785">
    <property type="entry name" value="Winged helix' DNA-binding domain"/>
    <property type="match status" value="1"/>
</dbReference>
<dbReference type="OrthoDB" id="6903254at2"/>
<dbReference type="AlphaFoldDB" id="A0A5J5FYI1"/>
<dbReference type="InterPro" id="IPR036390">
    <property type="entry name" value="WH_DNA-bd_sf"/>
</dbReference>
<dbReference type="InterPro" id="IPR015102">
    <property type="entry name" value="Tscrpt_reg_HTH_FeoC"/>
</dbReference>
<proteinExistence type="predicted"/>
<dbReference type="Pfam" id="PF09012">
    <property type="entry name" value="FeoC"/>
    <property type="match status" value="1"/>
</dbReference>
<organism evidence="2 3">
    <name type="scientific">Affinibrenneria salicis</name>
    <dbReference type="NCBI Taxonomy" id="2590031"/>
    <lineage>
        <taxon>Bacteria</taxon>
        <taxon>Pseudomonadati</taxon>
        <taxon>Pseudomonadota</taxon>
        <taxon>Gammaproteobacteria</taxon>
        <taxon>Enterobacterales</taxon>
        <taxon>Pectobacteriaceae</taxon>
        <taxon>Affinibrenneria</taxon>
    </lineage>
</organism>
<name>A0A5J5FYI1_9GAMM</name>
<keyword evidence="3" id="KW-1185">Reference proteome</keyword>
<dbReference type="EMBL" id="VYKJ01000009">
    <property type="protein sequence ID" value="KAA8998114.1"/>
    <property type="molecule type" value="Genomic_DNA"/>
</dbReference>